<organism evidence="1 2">
    <name type="scientific">Meloidogyne enterolobii</name>
    <name type="common">Root-knot nematode worm</name>
    <name type="synonym">Meloidogyne mayaguensis</name>
    <dbReference type="NCBI Taxonomy" id="390850"/>
    <lineage>
        <taxon>Eukaryota</taxon>
        <taxon>Metazoa</taxon>
        <taxon>Ecdysozoa</taxon>
        <taxon>Nematoda</taxon>
        <taxon>Chromadorea</taxon>
        <taxon>Rhabditida</taxon>
        <taxon>Tylenchina</taxon>
        <taxon>Tylenchomorpha</taxon>
        <taxon>Tylenchoidea</taxon>
        <taxon>Meloidogynidae</taxon>
        <taxon>Meloidogyninae</taxon>
        <taxon>Meloidogyne</taxon>
    </lineage>
</organism>
<dbReference type="EMBL" id="CAJEWN010000490">
    <property type="protein sequence ID" value="CAD2184094.1"/>
    <property type="molecule type" value="Genomic_DNA"/>
</dbReference>
<dbReference type="Proteomes" id="UP000580250">
    <property type="component" value="Unassembled WGS sequence"/>
</dbReference>
<gene>
    <name evidence="1" type="ORF">MENT_LOCUS36428</name>
</gene>
<evidence type="ECO:0000313" key="2">
    <source>
        <dbReference type="Proteomes" id="UP000580250"/>
    </source>
</evidence>
<comment type="caution">
    <text evidence="1">The sequence shown here is derived from an EMBL/GenBank/DDBJ whole genome shotgun (WGS) entry which is preliminary data.</text>
</comment>
<protein>
    <submittedName>
        <fullName evidence="1">Uncharacterized protein</fullName>
    </submittedName>
</protein>
<reference evidence="1 2" key="1">
    <citation type="submission" date="2020-08" db="EMBL/GenBank/DDBJ databases">
        <authorList>
            <person name="Koutsovoulos G."/>
            <person name="Danchin GJ E."/>
        </authorList>
    </citation>
    <scope>NUCLEOTIDE SEQUENCE [LARGE SCALE GENOMIC DNA]</scope>
</reference>
<name>A0A6V7WAD3_MELEN</name>
<proteinExistence type="predicted"/>
<sequence>MGDIQNLIDELSSINYDISQLNIFLSYAVADMMLAQRLLVQFGVRIAHLKVNHFIPIFLLIIK</sequence>
<dbReference type="AlphaFoldDB" id="A0A6V7WAD3"/>
<evidence type="ECO:0000313" key="1">
    <source>
        <dbReference type="EMBL" id="CAD2184094.1"/>
    </source>
</evidence>
<accession>A0A6V7WAD3</accession>